<protein>
    <submittedName>
        <fullName evidence="2">Uncharacterized protein</fullName>
    </submittedName>
</protein>
<accession>A0ABP9BAX2</accession>
<keyword evidence="1" id="KW-1133">Transmembrane helix</keyword>
<dbReference type="EMBL" id="BAABJE010000007">
    <property type="protein sequence ID" value="GAA4792370.1"/>
    <property type="molecule type" value="Genomic_DNA"/>
</dbReference>
<evidence type="ECO:0000256" key="1">
    <source>
        <dbReference type="SAM" id="Phobius"/>
    </source>
</evidence>
<comment type="caution">
    <text evidence="2">The sequence shown here is derived from an EMBL/GenBank/DDBJ whole genome shotgun (WGS) entry which is preliminary data.</text>
</comment>
<keyword evidence="3" id="KW-1185">Reference proteome</keyword>
<name>A0ABP9BAX2_9GAMM</name>
<keyword evidence="1" id="KW-0812">Transmembrane</keyword>
<keyword evidence="1" id="KW-0472">Membrane</keyword>
<organism evidence="2 3">
    <name type="scientific">Lysobacter hankyongensis</name>
    <dbReference type="NCBI Taxonomy" id="1176535"/>
    <lineage>
        <taxon>Bacteria</taxon>
        <taxon>Pseudomonadati</taxon>
        <taxon>Pseudomonadota</taxon>
        <taxon>Gammaproteobacteria</taxon>
        <taxon>Lysobacterales</taxon>
        <taxon>Lysobacteraceae</taxon>
        <taxon>Lysobacter</taxon>
    </lineage>
</organism>
<reference evidence="3" key="1">
    <citation type="journal article" date="2019" name="Int. J. Syst. Evol. Microbiol.">
        <title>The Global Catalogue of Microorganisms (GCM) 10K type strain sequencing project: providing services to taxonomists for standard genome sequencing and annotation.</title>
        <authorList>
            <consortium name="The Broad Institute Genomics Platform"/>
            <consortium name="The Broad Institute Genome Sequencing Center for Infectious Disease"/>
            <person name="Wu L."/>
            <person name="Ma J."/>
        </authorList>
    </citation>
    <scope>NUCLEOTIDE SEQUENCE [LARGE SCALE GENOMIC DNA]</scope>
    <source>
        <strain evidence="3">JCM 18204</strain>
    </source>
</reference>
<sequence length="103" mass="11250">MLAHRIWCEATCDATVRVGAESPSRPAFPVPVAPIHYKEIVMRKATLVVGGALVLLAIATGFAWARAPEESGGPICGVWEPLAGGTTYRRLCIEGSLYWYEYR</sequence>
<evidence type="ECO:0000313" key="2">
    <source>
        <dbReference type="EMBL" id="GAA4792370.1"/>
    </source>
</evidence>
<proteinExistence type="predicted"/>
<feature type="transmembrane region" description="Helical" evidence="1">
    <location>
        <begin position="45"/>
        <end position="65"/>
    </location>
</feature>
<dbReference type="Proteomes" id="UP001499959">
    <property type="component" value="Unassembled WGS sequence"/>
</dbReference>
<gene>
    <name evidence="2" type="ORF">GCM10023307_17210</name>
</gene>
<evidence type="ECO:0000313" key="3">
    <source>
        <dbReference type="Proteomes" id="UP001499959"/>
    </source>
</evidence>